<feature type="compositionally biased region" description="Gly residues" evidence="1">
    <location>
        <begin position="281"/>
        <end position="303"/>
    </location>
</feature>
<proteinExistence type="predicted"/>
<organism evidence="3 4">
    <name type="scientific">Methylobacterium gnaphalii</name>
    <dbReference type="NCBI Taxonomy" id="1010610"/>
    <lineage>
        <taxon>Bacteria</taxon>
        <taxon>Pseudomonadati</taxon>
        <taxon>Pseudomonadota</taxon>
        <taxon>Alphaproteobacteria</taxon>
        <taxon>Hyphomicrobiales</taxon>
        <taxon>Methylobacteriaceae</taxon>
        <taxon>Methylobacterium</taxon>
    </lineage>
</organism>
<name>A0A512JIL2_9HYPH</name>
<feature type="region of interest" description="Disordered" evidence="1">
    <location>
        <begin position="1"/>
        <end position="28"/>
    </location>
</feature>
<dbReference type="RefSeq" id="WP_147046102.1">
    <property type="nucleotide sequence ID" value="NZ_BJZV01000007.1"/>
</dbReference>
<accession>A0A512JIL2</accession>
<gene>
    <name evidence="3" type="ORF">MGN01_16440</name>
</gene>
<feature type="compositionally biased region" description="Gly residues" evidence="1">
    <location>
        <begin position="324"/>
        <end position="337"/>
    </location>
</feature>
<evidence type="ECO:0000256" key="1">
    <source>
        <dbReference type="SAM" id="MobiDB-lite"/>
    </source>
</evidence>
<dbReference type="InterPro" id="IPR049304">
    <property type="entry name" value="Gly_rich_dom"/>
</dbReference>
<keyword evidence="4" id="KW-1185">Reference proteome</keyword>
<reference evidence="3 4" key="1">
    <citation type="submission" date="2019-07" db="EMBL/GenBank/DDBJ databases">
        <title>Whole genome shotgun sequence of Methylobacterium gnaphalii NBRC 107716.</title>
        <authorList>
            <person name="Hosoyama A."/>
            <person name="Uohara A."/>
            <person name="Ohji S."/>
            <person name="Ichikawa N."/>
        </authorList>
    </citation>
    <scope>NUCLEOTIDE SEQUENCE [LARGE SCALE GENOMIC DNA]</scope>
    <source>
        <strain evidence="3 4">NBRC 107716</strain>
    </source>
</reference>
<protein>
    <recommendedName>
        <fullName evidence="2">Glycine-rich domain-containing protein</fullName>
    </recommendedName>
</protein>
<dbReference type="Proteomes" id="UP000321750">
    <property type="component" value="Unassembled WGS sequence"/>
</dbReference>
<dbReference type="Pfam" id="PF21722">
    <property type="entry name" value="Gly_rich_2"/>
    <property type="match status" value="1"/>
</dbReference>
<dbReference type="AlphaFoldDB" id="A0A512JIL2"/>
<dbReference type="OrthoDB" id="5465473at2"/>
<sequence length="380" mass="37165">MPERKPLLYNQPYDQTNPNAPYVDGNPSAGISGSIPRAAAIEFPQREIVGAITLAGLQPSNDDLTQLWQAMQKAAAAVAPQQSLVHAGTDTGSANQIVVDVTPSITTLVDGTIIEVAPAATNTGAATLNADGIGVRPIVRADGSALQPGDLQVGSKRLFAWDAASGKYQIIGLYSSYSPPRNLQSFAVSGSYTFTVPLGVYWIFCECVGAGGGGGGGAGSATWASGGGGSGGYAAGWVSVTPGQVINLIVGAKGAGGSNGNAEQAGTGGTTSIGSFMQATGGSGGTGGNLGAPGGTPGVGSGGQRNLYGSNGGDGNPYRSDSQGGQGAASAFGGGGRTATKNTGGVLDGVAPGSGGGGIWYTGPVQQGGTGADGAIYIQY</sequence>
<comment type="caution">
    <text evidence="3">The sequence shown here is derived from an EMBL/GenBank/DDBJ whole genome shotgun (WGS) entry which is preliminary data.</text>
</comment>
<evidence type="ECO:0000259" key="2">
    <source>
        <dbReference type="Pfam" id="PF21722"/>
    </source>
</evidence>
<evidence type="ECO:0000313" key="4">
    <source>
        <dbReference type="Proteomes" id="UP000321750"/>
    </source>
</evidence>
<dbReference type="EMBL" id="BJZV01000007">
    <property type="protein sequence ID" value="GEP09799.1"/>
    <property type="molecule type" value="Genomic_DNA"/>
</dbReference>
<feature type="domain" description="Glycine-rich" evidence="2">
    <location>
        <begin position="189"/>
        <end position="380"/>
    </location>
</feature>
<feature type="region of interest" description="Disordered" evidence="1">
    <location>
        <begin position="278"/>
        <end position="349"/>
    </location>
</feature>
<evidence type="ECO:0000313" key="3">
    <source>
        <dbReference type="EMBL" id="GEP09799.1"/>
    </source>
</evidence>